<comment type="caution">
    <text evidence="2">The sequence shown here is derived from an EMBL/GenBank/DDBJ whole genome shotgun (WGS) entry which is preliminary data.</text>
</comment>
<reference evidence="2 3" key="1">
    <citation type="submission" date="2020-02" db="EMBL/GenBank/DDBJ databases">
        <authorList>
            <person name="Kim M.K."/>
        </authorList>
    </citation>
    <scope>NUCLEOTIDE SEQUENCE [LARGE SCALE GENOMIC DNA]</scope>
    <source>
        <strain evidence="2 3">17J57-3</strain>
    </source>
</reference>
<evidence type="ECO:0000313" key="3">
    <source>
        <dbReference type="Proteomes" id="UP000482155"/>
    </source>
</evidence>
<gene>
    <name evidence="2" type="ORF">G3574_00335</name>
</gene>
<name>A0A6B3SFZ9_9BURK</name>
<dbReference type="EMBL" id="JAAIVB010000003">
    <property type="protein sequence ID" value="NEX59513.1"/>
    <property type="molecule type" value="Genomic_DNA"/>
</dbReference>
<keyword evidence="3" id="KW-1185">Reference proteome</keyword>
<dbReference type="Proteomes" id="UP000482155">
    <property type="component" value="Unassembled WGS sequence"/>
</dbReference>
<evidence type="ECO:0000313" key="2">
    <source>
        <dbReference type="EMBL" id="NEX59513.1"/>
    </source>
</evidence>
<proteinExistence type="predicted"/>
<protein>
    <submittedName>
        <fullName evidence="2">Uncharacterized protein</fullName>
    </submittedName>
</protein>
<evidence type="ECO:0000256" key="1">
    <source>
        <dbReference type="SAM" id="MobiDB-lite"/>
    </source>
</evidence>
<dbReference type="RefSeq" id="WP_163959737.1">
    <property type="nucleotide sequence ID" value="NZ_JAAIVB010000003.1"/>
</dbReference>
<sequence>MNTLGKQMTALFRSLAADEAAERARLGAAADGAMHRWPLFRSLAPVKPAATPPVLPGARRFSRNEQGSARKASHDAQPAKPDLRHDRRDRRLASVFARIEAGLD</sequence>
<accession>A0A6B3SFZ9</accession>
<dbReference type="AlphaFoldDB" id="A0A6B3SFZ9"/>
<feature type="region of interest" description="Disordered" evidence="1">
    <location>
        <begin position="50"/>
        <end position="89"/>
    </location>
</feature>
<organism evidence="2 3">
    <name type="scientific">Noviherbaspirillum galbum</name>
    <dbReference type="NCBI Taxonomy" id="2709383"/>
    <lineage>
        <taxon>Bacteria</taxon>
        <taxon>Pseudomonadati</taxon>
        <taxon>Pseudomonadota</taxon>
        <taxon>Betaproteobacteria</taxon>
        <taxon>Burkholderiales</taxon>
        <taxon>Oxalobacteraceae</taxon>
        <taxon>Noviherbaspirillum</taxon>
    </lineage>
</organism>